<feature type="region of interest" description="Disordered" evidence="1">
    <location>
        <begin position="683"/>
        <end position="720"/>
    </location>
</feature>
<sequence length="801" mass="88285">MASYNRTRYAEELLEKTESQPPSFTIHLHPDYWVLNNGSKFLYHNQIASLLDDIQAHRIPVDFLELFDSAKVPFYDGCMVVELLDYRPQRSKEPTPDKPDRTRVILHPNPETLWTDICAMNKSHGNKWTDKDALEIEAKLLASTSPPLCLDPDPHLTRIANHVLRVSTPTVPISLKRKAVALEPEEDETEKIRRAKIMAYMTPRLNRNHAPSYRLLDAVNSTRRAKTAQGAPTQIPGHQYMSTPPQPSPAPPTPASMAQHAHSPDNSPDKTAIKIKIRPDTPQMPTGFARANGSHTPIPPQPTHQFVHQLAPQPTPAPGANSPMQPKVYANVQAATEAANRSATPSQLTSQQGLQHHTQLNLLQQQQQQQLVQQQLQLSQQQSQHTSLPQQQQQHPQHLQQQQRQMYTQSPKPPQASTGPQMYPQATPQTHPTSIPNFPQPNFQFAQPLQVPRNPNNVPVAAQQPQQPQSQPPPPNSQNANAQPQQFSLPYMNYQHHIAQNAVQMAQQQADANQKRNQKVTQQQPQKNGRATPQLSAAVANLSRGKATPSPVRSSPMVANQQLAGRSPMVPNQQLAPRSPMPPSAQQSPQMQQQQQHPQRQQPQQTQQQLQFPQYNSPSHLRPGTAEGHASSPQLQAQIAAAASQLRANANARVNARATPSPALNAPAATATSVAAAMVPTADGQQQQLANAPQQQPPQQIKQPPPPQQPQPQQQLHPQMHAAYQQQLYGFQLSQMNYQVAQAQGRILPYWQPMSAAGMGRGMPMQGMGGPAHPPHPHPQAAAAQQVVGKQAAVPGGVPGR</sequence>
<evidence type="ECO:0000259" key="2">
    <source>
        <dbReference type="Pfam" id="PF12090"/>
    </source>
</evidence>
<feature type="compositionally biased region" description="Low complexity" evidence="1">
    <location>
        <begin position="584"/>
        <end position="614"/>
    </location>
</feature>
<dbReference type="PANTHER" id="PTHR13526:SF8">
    <property type="entry name" value="TRANSCRIPTION FACTOR SPT20 HOMOLOG"/>
    <property type="match status" value="1"/>
</dbReference>
<dbReference type="EMBL" id="KN838545">
    <property type="protein sequence ID" value="KIK07854.1"/>
    <property type="molecule type" value="Genomic_DNA"/>
</dbReference>
<gene>
    <name evidence="3" type="ORF">K443DRAFT_2081</name>
</gene>
<reference evidence="4" key="2">
    <citation type="submission" date="2015-01" db="EMBL/GenBank/DDBJ databases">
        <title>Evolutionary Origins and Diversification of the Mycorrhizal Mutualists.</title>
        <authorList>
            <consortium name="DOE Joint Genome Institute"/>
            <consortium name="Mycorrhizal Genomics Consortium"/>
            <person name="Kohler A."/>
            <person name="Kuo A."/>
            <person name="Nagy L.G."/>
            <person name="Floudas D."/>
            <person name="Copeland A."/>
            <person name="Barry K.W."/>
            <person name="Cichocki N."/>
            <person name="Veneault-Fourrey C."/>
            <person name="LaButti K."/>
            <person name="Lindquist E.A."/>
            <person name="Lipzen A."/>
            <person name="Lundell T."/>
            <person name="Morin E."/>
            <person name="Murat C."/>
            <person name="Riley R."/>
            <person name="Ohm R."/>
            <person name="Sun H."/>
            <person name="Tunlid A."/>
            <person name="Henrissat B."/>
            <person name="Grigoriev I.V."/>
            <person name="Hibbett D.S."/>
            <person name="Martin F."/>
        </authorList>
    </citation>
    <scope>NUCLEOTIDE SEQUENCE [LARGE SCALE GENOMIC DNA]</scope>
    <source>
        <strain evidence="4">LaAM-08-1</strain>
    </source>
</reference>
<feature type="compositionally biased region" description="Polar residues" evidence="1">
    <location>
        <begin position="519"/>
        <end position="533"/>
    </location>
</feature>
<dbReference type="Pfam" id="PF12090">
    <property type="entry name" value="Spt20_SEP"/>
    <property type="match status" value="1"/>
</dbReference>
<proteinExistence type="predicted"/>
<feature type="compositionally biased region" description="Low complexity" evidence="1">
    <location>
        <begin position="779"/>
        <end position="801"/>
    </location>
</feature>
<name>A0A0C9Y1T8_9AGAR</name>
<evidence type="ECO:0000313" key="4">
    <source>
        <dbReference type="Proteomes" id="UP000054477"/>
    </source>
</evidence>
<dbReference type="HOGENOM" id="CLU_019099_0_0_1"/>
<feature type="region of interest" description="Disordered" evidence="1">
    <location>
        <begin position="768"/>
        <end position="801"/>
    </location>
</feature>
<dbReference type="Proteomes" id="UP000054477">
    <property type="component" value="Unassembled WGS sequence"/>
</dbReference>
<feature type="compositionally biased region" description="Low complexity" evidence="1">
    <location>
        <begin position="683"/>
        <end position="702"/>
    </location>
</feature>
<organism evidence="3 4">
    <name type="scientific">Laccaria amethystina LaAM-08-1</name>
    <dbReference type="NCBI Taxonomy" id="1095629"/>
    <lineage>
        <taxon>Eukaryota</taxon>
        <taxon>Fungi</taxon>
        <taxon>Dikarya</taxon>
        <taxon>Basidiomycota</taxon>
        <taxon>Agaricomycotina</taxon>
        <taxon>Agaricomycetes</taxon>
        <taxon>Agaricomycetidae</taxon>
        <taxon>Agaricales</taxon>
        <taxon>Agaricineae</taxon>
        <taxon>Hydnangiaceae</taxon>
        <taxon>Laccaria</taxon>
    </lineage>
</organism>
<dbReference type="InterPro" id="IPR046468">
    <property type="entry name" value="Spt20-like_SEP"/>
</dbReference>
<feature type="region of interest" description="Disordered" evidence="1">
    <location>
        <begin position="569"/>
        <end position="635"/>
    </location>
</feature>
<feature type="region of interest" description="Disordered" evidence="1">
    <location>
        <begin position="223"/>
        <end position="325"/>
    </location>
</feature>
<feature type="compositionally biased region" description="Pro residues" evidence="1">
    <location>
        <begin position="244"/>
        <end position="254"/>
    </location>
</feature>
<accession>A0A0C9Y1T8</accession>
<dbReference type="GO" id="GO:0003712">
    <property type="term" value="F:transcription coregulator activity"/>
    <property type="evidence" value="ECO:0007669"/>
    <property type="project" value="InterPro"/>
</dbReference>
<feature type="compositionally biased region" description="Low complexity" evidence="1">
    <location>
        <begin position="383"/>
        <end position="405"/>
    </location>
</feature>
<dbReference type="STRING" id="1095629.A0A0C9Y1T8"/>
<protein>
    <recommendedName>
        <fullName evidence="2">Spt20-like SEP domain-containing protein</fullName>
    </recommendedName>
</protein>
<feature type="compositionally biased region" description="Polar residues" evidence="1">
    <location>
        <begin position="406"/>
        <end position="447"/>
    </location>
</feature>
<dbReference type="GO" id="GO:0006357">
    <property type="term" value="P:regulation of transcription by RNA polymerase II"/>
    <property type="evidence" value="ECO:0007669"/>
    <property type="project" value="TreeGrafter"/>
</dbReference>
<evidence type="ECO:0000313" key="3">
    <source>
        <dbReference type="EMBL" id="KIK07854.1"/>
    </source>
</evidence>
<dbReference type="AlphaFoldDB" id="A0A0C9Y1T8"/>
<evidence type="ECO:0000256" key="1">
    <source>
        <dbReference type="SAM" id="MobiDB-lite"/>
    </source>
</evidence>
<reference evidence="3 4" key="1">
    <citation type="submission" date="2014-04" db="EMBL/GenBank/DDBJ databases">
        <authorList>
            <consortium name="DOE Joint Genome Institute"/>
            <person name="Kuo A."/>
            <person name="Kohler A."/>
            <person name="Nagy L.G."/>
            <person name="Floudas D."/>
            <person name="Copeland A."/>
            <person name="Barry K.W."/>
            <person name="Cichocki N."/>
            <person name="Veneault-Fourrey C."/>
            <person name="LaButti K."/>
            <person name="Lindquist E.A."/>
            <person name="Lipzen A."/>
            <person name="Lundell T."/>
            <person name="Morin E."/>
            <person name="Murat C."/>
            <person name="Sun H."/>
            <person name="Tunlid A."/>
            <person name="Henrissat B."/>
            <person name="Grigoriev I.V."/>
            <person name="Hibbett D.S."/>
            <person name="Martin F."/>
            <person name="Nordberg H.P."/>
            <person name="Cantor M.N."/>
            <person name="Hua S.X."/>
        </authorList>
    </citation>
    <scope>NUCLEOTIDE SEQUENCE [LARGE SCALE GENOMIC DNA]</scope>
    <source>
        <strain evidence="3 4">LaAM-08-1</strain>
    </source>
</reference>
<feature type="compositionally biased region" description="Low complexity" evidence="1">
    <location>
        <begin position="454"/>
        <end position="469"/>
    </location>
</feature>
<dbReference type="OrthoDB" id="1932706at2759"/>
<dbReference type="PANTHER" id="PTHR13526">
    <property type="entry name" value="TRANSCRIPTION FACTOR SPT20 HOMOLOG"/>
    <property type="match status" value="1"/>
</dbReference>
<dbReference type="GO" id="GO:0000124">
    <property type="term" value="C:SAGA complex"/>
    <property type="evidence" value="ECO:0007669"/>
    <property type="project" value="InterPro"/>
</dbReference>
<keyword evidence="4" id="KW-1185">Reference proteome</keyword>
<dbReference type="InterPro" id="IPR021950">
    <property type="entry name" value="Spt20"/>
</dbReference>
<feature type="domain" description="Spt20-like SEP" evidence="2">
    <location>
        <begin position="19"/>
        <end position="162"/>
    </location>
</feature>
<feature type="region of interest" description="Disordered" evidence="1">
    <location>
        <begin position="504"/>
        <end position="533"/>
    </location>
</feature>
<feature type="region of interest" description="Disordered" evidence="1">
    <location>
        <begin position="383"/>
        <end position="483"/>
    </location>
</feature>